<sequence length="376" mass="43589">MTSMASTVLIETGKSWFEFLFKKNAKETATLGGAIALFYLVLVRMLRYHNINAIKKKYPDPTLALEDPDVAAEVYNTTVRKDFPFIARTSLEFALFKTYSVPTISKTLYGTTEFSKNTSRRAEDTELILYEVADVYPHVEALKKENPNVSPNEIKEQQERSKIALNRMNELHSKYSILNGDFLYTLSLFIVEPIKWINKYEWRQLEPIEKNAIFRIWYDIGVGMNIKDIPTTLEGMFEFHEQYAKDHVKYAPTNWKVGLPTVEHLLTRYPKFASPLAHKLIPALLDPIDVIGFGLEKPQAWAKKLVTLTFYIRSNLIRHLALPRFQNHLRTPVKPDPKTNLYKPLYHLYKPSYPNGYCIYELGPEKRKPAKCPVPH</sequence>
<reference evidence="1 2" key="1">
    <citation type="submission" date="2020-12" db="EMBL/GenBank/DDBJ databases">
        <title>Metabolic potential, ecology and presence of endohyphal bacteria is reflected in genomic diversity of Mucoromycotina.</title>
        <authorList>
            <person name="Muszewska A."/>
            <person name="Okrasinska A."/>
            <person name="Steczkiewicz K."/>
            <person name="Drgas O."/>
            <person name="Orlowska M."/>
            <person name="Perlinska-Lenart U."/>
            <person name="Aleksandrzak-Piekarczyk T."/>
            <person name="Szatraj K."/>
            <person name="Zielenkiewicz U."/>
            <person name="Pilsyk S."/>
            <person name="Malc E."/>
            <person name="Mieczkowski P."/>
            <person name="Kruszewska J.S."/>
            <person name="Biernat P."/>
            <person name="Pawlowska J."/>
        </authorList>
    </citation>
    <scope>NUCLEOTIDE SEQUENCE [LARGE SCALE GENOMIC DNA]</scope>
    <source>
        <strain evidence="1 2">CBS 142.35</strain>
    </source>
</reference>
<name>A0A8H7VKU9_9FUNG</name>
<protein>
    <recommendedName>
        <fullName evidence="3">ER-bound oxygenase mpaB/mpaB'/Rubber oxygenase catalytic domain-containing protein</fullName>
    </recommendedName>
</protein>
<dbReference type="GO" id="GO:0016491">
    <property type="term" value="F:oxidoreductase activity"/>
    <property type="evidence" value="ECO:0007669"/>
    <property type="project" value="InterPro"/>
</dbReference>
<proteinExistence type="predicted"/>
<dbReference type="AlphaFoldDB" id="A0A8H7VKU9"/>
<dbReference type="PANTHER" id="PTHR36124:SF1">
    <property type="entry name" value="ER-BOUND OXYGENASE MPAB_MPAB'_RUBBER OXYGENASE CATALYTIC DOMAIN-CONTAINING PROTEIN"/>
    <property type="match status" value="1"/>
</dbReference>
<gene>
    <name evidence="1" type="ORF">INT45_008286</name>
</gene>
<accession>A0A8H7VKU9</accession>
<dbReference type="EMBL" id="JAEPRB010000078">
    <property type="protein sequence ID" value="KAG2222622.1"/>
    <property type="molecule type" value="Genomic_DNA"/>
</dbReference>
<evidence type="ECO:0008006" key="3">
    <source>
        <dbReference type="Google" id="ProtNLM"/>
    </source>
</evidence>
<keyword evidence="2" id="KW-1185">Reference proteome</keyword>
<dbReference type="InterPro" id="IPR046366">
    <property type="entry name" value="MPAB"/>
</dbReference>
<comment type="caution">
    <text evidence="1">The sequence shown here is derived from an EMBL/GenBank/DDBJ whole genome shotgun (WGS) entry which is preliminary data.</text>
</comment>
<evidence type="ECO:0000313" key="2">
    <source>
        <dbReference type="Proteomes" id="UP000646827"/>
    </source>
</evidence>
<dbReference type="OrthoDB" id="545169at2759"/>
<dbReference type="Proteomes" id="UP000646827">
    <property type="component" value="Unassembled WGS sequence"/>
</dbReference>
<organism evidence="1 2">
    <name type="scientific">Circinella minor</name>
    <dbReference type="NCBI Taxonomy" id="1195481"/>
    <lineage>
        <taxon>Eukaryota</taxon>
        <taxon>Fungi</taxon>
        <taxon>Fungi incertae sedis</taxon>
        <taxon>Mucoromycota</taxon>
        <taxon>Mucoromycotina</taxon>
        <taxon>Mucoromycetes</taxon>
        <taxon>Mucorales</taxon>
        <taxon>Lichtheimiaceae</taxon>
        <taxon>Circinella</taxon>
    </lineage>
</organism>
<evidence type="ECO:0000313" key="1">
    <source>
        <dbReference type="EMBL" id="KAG2222622.1"/>
    </source>
</evidence>
<dbReference type="PANTHER" id="PTHR36124">
    <property type="match status" value="1"/>
</dbReference>